<name>D3F9Q0_CONWI</name>
<dbReference type="PANTHER" id="PTHR30157:SF0">
    <property type="entry name" value="NADPH-DEPENDENT FERRIC-CHELATE REDUCTASE"/>
    <property type="match status" value="1"/>
</dbReference>
<dbReference type="AlphaFoldDB" id="D3F9Q0"/>
<dbReference type="EMBL" id="CP001854">
    <property type="protein sequence ID" value="ADB51112.1"/>
    <property type="molecule type" value="Genomic_DNA"/>
</dbReference>
<dbReference type="Proteomes" id="UP000008229">
    <property type="component" value="Chromosome"/>
</dbReference>
<evidence type="ECO:0000313" key="3">
    <source>
        <dbReference type="Proteomes" id="UP000008229"/>
    </source>
</evidence>
<proteinExistence type="predicted"/>
<reference evidence="3" key="2">
    <citation type="submission" date="2010-01" db="EMBL/GenBank/DDBJ databases">
        <title>The complete genome of Conexibacter woesei DSM 14684.</title>
        <authorList>
            <consortium name="US DOE Joint Genome Institute (JGI-PGF)"/>
            <person name="Lucas S."/>
            <person name="Copeland A."/>
            <person name="Lapidus A."/>
            <person name="Glavina del Rio T."/>
            <person name="Dalin E."/>
            <person name="Tice H."/>
            <person name="Bruce D."/>
            <person name="Goodwin L."/>
            <person name="Pitluck S."/>
            <person name="Kyrpides N."/>
            <person name="Mavromatis K."/>
            <person name="Ivanova N."/>
            <person name="Mikhailova N."/>
            <person name="Chertkov O."/>
            <person name="Brettin T."/>
            <person name="Detter J.C."/>
            <person name="Han C."/>
            <person name="Larimer F."/>
            <person name="Land M."/>
            <person name="Hauser L."/>
            <person name="Markowitz V."/>
            <person name="Cheng J.-F."/>
            <person name="Hugenholtz P."/>
            <person name="Woyke T."/>
            <person name="Wu D."/>
            <person name="Pukall R."/>
            <person name="Steenblock K."/>
            <person name="Schneider S."/>
            <person name="Klenk H.-P."/>
            <person name="Eisen J.A."/>
        </authorList>
    </citation>
    <scope>NUCLEOTIDE SEQUENCE [LARGE SCALE GENOMIC DNA]</scope>
    <source>
        <strain evidence="3">DSM 14684 / CIP 108061 / JCM 11494 / NBRC 100937 / ID131577</strain>
    </source>
</reference>
<dbReference type="GO" id="GO:0016491">
    <property type="term" value="F:oxidoreductase activity"/>
    <property type="evidence" value="ECO:0007669"/>
    <property type="project" value="InterPro"/>
</dbReference>
<dbReference type="InterPro" id="IPR007037">
    <property type="entry name" value="SIP_rossman_dom"/>
</dbReference>
<dbReference type="PANTHER" id="PTHR30157">
    <property type="entry name" value="FERRIC REDUCTASE, NADPH-DEPENDENT"/>
    <property type="match status" value="1"/>
</dbReference>
<dbReference type="STRING" id="469383.Cwoe_2693"/>
<gene>
    <name evidence="2" type="ordered locus">Cwoe_2693</name>
</gene>
<dbReference type="InterPro" id="IPR013113">
    <property type="entry name" value="SIP_FAD-bd"/>
</dbReference>
<dbReference type="SUPFAM" id="SSF63380">
    <property type="entry name" value="Riboflavin synthase domain-like"/>
    <property type="match status" value="1"/>
</dbReference>
<reference evidence="2 3" key="1">
    <citation type="journal article" date="2010" name="Stand. Genomic Sci.">
        <title>Complete genome sequence of Conexibacter woesei type strain (ID131577).</title>
        <authorList>
            <person name="Pukall R."/>
            <person name="Lapidus A."/>
            <person name="Glavina Del Rio T."/>
            <person name="Copeland A."/>
            <person name="Tice H."/>
            <person name="Cheng J.-F."/>
            <person name="Lucas S."/>
            <person name="Chen F."/>
            <person name="Nolan M."/>
            <person name="Bruce D."/>
            <person name="Goodwin L."/>
            <person name="Pitluck S."/>
            <person name="Mavromatis K."/>
            <person name="Ivanova N."/>
            <person name="Ovchinnikova G."/>
            <person name="Pati A."/>
            <person name="Chen A."/>
            <person name="Palaniappan K."/>
            <person name="Land M."/>
            <person name="Hauser L."/>
            <person name="Chang Y.-J."/>
            <person name="Jeffries C.D."/>
            <person name="Chain P."/>
            <person name="Meincke L."/>
            <person name="Sims D."/>
            <person name="Brettin T."/>
            <person name="Detter J.C."/>
            <person name="Rohde M."/>
            <person name="Goeker M."/>
            <person name="Bristow J."/>
            <person name="Eisen J.A."/>
            <person name="Markowitz V."/>
            <person name="Kyrpides N.C."/>
            <person name="Klenk H.-P."/>
            <person name="Hugenholtz P."/>
        </authorList>
    </citation>
    <scope>NUCLEOTIDE SEQUENCE [LARGE SCALE GENOMIC DNA]</scope>
    <source>
        <strain evidence="3">DSM 14684 / CIP 108061 / JCM 11494 / NBRC 100937 / ID131577</strain>
    </source>
</reference>
<dbReference type="Gene3D" id="2.40.30.10">
    <property type="entry name" value="Translation factors"/>
    <property type="match status" value="1"/>
</dbReference>
<dbReference type="Pfam" id="PF04954">
    <property type="entry name" value="SIP"/>
    <property type="match status" value="1"/>
</dbReference>
<accession>D3F9Q0</accession>
<dbReference type="Pfam" id="PF08021">
    <property type="entry name" value="FAD_binding_9"/>
    <property type="match status" value="1"/>
</dbReference>
<dbReference type="KEGG" id="cwo:Cwoe_2693"/>
<dbReference type="HOGENOM" id="CLU_040923_3_1_11"/>
<dbReference type="PROSITE" id="PS51384">
    <property type="entry name" value="FAD_FR"/>
    <property type="match status" value="1"/>
</dbReference>
<dbReference type="InterPro" id="IPR039261">
    <property type="entry name" value="FNR_nucleotide-bd"/>
</dbReference>
<sequence>MSSPAAPRARRRPATRPFPLRTGVAEVLAVAPLTPRMSRIVLADPALADFPVEEPGEIVTLIWPEPGEDVVLPLDGWRFPDGVPEPHARNYTVRAHDPAAGTLVVDFVVHGDHGVAGRWAAEARPGDPIGYAGPRTHWTLGDDDGAAWTLLVADETGLPALAAIAATLPAYHRIIACVEIADADERQPFQTAARLDLHWVHREGAAAGETLALADAVRALPLPDGRGRVWGAGESGVMRVVRDHLRDERGIPRSAMQVLGYWKHDATKEWTR</sequence>
<dbReference type="InterPro" id="IPR039374">
    <property type="entry name" value="SIP_fam"/>
</dbReference>
<organism evidence="2 3">
    <name type="scientific">Conexibacter woesei (strain DSM 14684 / CCUG 47730 / CIP 108061 / JCM 11494 / NBRC 100937 / ID131577)</name>
    <dbReference type="NCBI Taxonomy" id="469383"/>
    <lineage>
        <taxon>Bacteria</taxon>
        <taxon>Bacillati</taxon>
        <taxon>Actinomycetota</taxon>
        <taxon>Thermoleophilia</taxon>
        <taxon>Solirubrobacterales</taxon>
        <taxon>Conexibacteraceae</taxon>
        <taxon>Conexibacter</taxon>
    </lineage>
</organism>
<feature type="domain" description="FAD-binding FR-type" evidence="1">
    <location>
        <begin position="20"/>
        <end position="141"/>
    </location>
</feature>
<dbReference type="InterPro" id="IPR017938">
    <property type="entry name" value="Riboflavin_synthase-like_b-brl"/>
</dbReference>
<dbReference type="RefSeq" id="WP_012934163.1">
    <property type="nucleotide sequence ID" value="NC_013739.1"/>
</dbReference>
<dbReference type="OrthoDB" id="3211041at2"/>
<evidence type="ECO:0000259" key="1">
    <source>
        <dbReference type="PROSITE" id="PS51384"/>
    </source>
</evidence>
<dbReference type="eggNOG" id="COG2375">
    <property type="taxonomic scope" value="Bacteria"/>
</dbReference>
<keyword evidence="3" id="KW-1185">Reference proteome</keyword>
<evidence type="ECO:0000313" key="2">
    <source>
        <dbReference type="EMBL" id="ADB51112.1"/>
    </source>
</evidence>
<dbReference type="InterPro" id="IPR017927">
    <property type="entry name" value="FAD-bd_FR_type"/>
</dbReference>
<dbReference type="Gene3D" id="3.40.50.80">
    <property type="entry name" value="Nucleotide-binding domain of ferredoxin-NADP reductase (FNR) module"/>
    <property type="match status" value="1"/>
</dbReference>
<dbReference type="CDD" id="cd06193">
    <property type="entry name" value="siderophore_interacting"/>
    <property type="match status" value="1"/>
</dbReference>
<protein>
    <submittedName>
        <fullName evidence="2">Siderophore-interacting protein</fullName>
    </submittedName>
</protein>